<dbReference type="GO" id="GO:0016787">
    <property type="term" value="F:hydrolase activity"/>
    <property type="evidence" value="ECO:0007669"/>
    <property type="project" value="UniProtKB-KW"/>
</dbReference>
<dbReference type="RefSeq" id="WP_285981160.1">
    <property type="nucleotide sequence ID" value="NZ_JASVDS010000001.1"/>
</dbReference>
<accession>A0ABT7LDU6</accession>
<dbReference type="PANTHER" id="PTHR46825:SF9">
    <property type="entry name" value="BETA-LACTAMASE-RELATED DOMAIN-CONTAINING PROTEIN"/>
    <property type="match status" value="1"/>
</dbReference>
<dbReference type="InterPro" id="IPR001466">
    <property type="entry name" value="Beta-lactam-related"/>
</dbReference>
<keyword evidence="1" id="KW-0812">Transmembrane</keyword>
<feature type="signal peptide" evidence="2">
    <location>
        <begin position="1"/>
        <end position="24"/>
    </location>
</feature>
<evidence type="ECO:0000313" key="4">
    <source>
        <dbReference type="EMBL" id="MDL5031040.1"/>
    </source>
</evidence>
<keyword evidence="4" id="KW-0378">Hydrolase</keyword>
<comment type="caution">
    <text evidence="4">The sequence shown here is derived from an EMBL/GenBank/DDBJ whole genome shotgun (WGS) entry which is preliminary data.</text>
</comment>
<keyword evidence="2" id="KW-0732">Signal</keyword>
<feature type="domain" description="Beta-lactamase-related" evidence="3">
    <location>
        <begin position="49"/>
        <end position="367"/>
    </location>
</feature>
<feature type="transmembrane region" description="Helical" evidence="1">
    <location>
        <begin position="538"/>
        <end position="559"/>
    </location>
</feature>
<dbReference type="EC" id="3.1.1.103" evidence="4"/>
<evidence type="ECO:0000313" key="5">
    <source>
        <dbReference type="Proteomes" id="UP001238603"/>
    </source>
</evidence>
<dbReference type="InterPro" id="IPR050491">
    <property type="entry name" value="AmpC-like"/>
</dbReference>
<keyword evidence="1" id="KW-0472">Membrane</keyword>
<dbReference type="Pfam" id="PF00144">
    <property type="entry name" value="Beta-lactamase"/>
    <property type="match status" value="1"/>
</dbReference>
<reference evidence="4 5" key="1">
    <citation type="submission" date="2023-06" db="EMBL/GenBank/DDBJ databases">
        <title>Pelomonas sp. APW6 16S ribosomal RNA gene genome sequencing and assembly.</title>
        <authorList>
            <person name="Woo H."/>
        </authorList>
    </citation>
    <scope>NUCLEOTIDE SEQUENCE [LARGE SCALE GENOMIC DNA]</scope>
    <source>
        <strain evidence="4 5">APW6</strain>
    </source>
</reference>
<keyword evidence="5" id="KW-1185">Reference proteome</keyword>
<dbReference type="PANTHER" id="PTHR46825">
    <property type="entry name" value="D-ALANYL-D-ALANINE-CARBOXYPEPTIDASE/ENDOPEPTIDASE AMPH"/>
    <property type="match status" value="1"/>
</dbReference>
<dbReference type="Gene3D" id="3.40.710.10">
    <property type="entry name" value="DD-peptidase/beta-lactamase superfamily"/>
    <property type="match status" value="1"/>
</dbReference>
<dbReference type="SUPFAM" id="SSF56601">
    <property type="entry name" value="beta-lactamase/transpeptidase-like"/>
    <property type="match status" value="1"/>
</dbReference>
<dbReference type="InterPro" id="IPR012338">
    <property type="entry name" value="Beta-lactam/transpept-like"/>
</dbReference>
<protein>
    <submittedName>
        <fullName evidence="4">Serine hydrolase domain-containing protein</fullName>
        <ecNumber evidence="4">3.1.1.103</ecNumber>
    </submittedName>
</protein>
<feature type="transmembrane region" description="Helical" evidence="1">
    <location>
        <begin position="495"/>
        <end position="517"/>
    </location>
</feature>
<dbReference type="Proteomes" id="UP001238603">
    <property type="component" value="Unassembled WGS sequence"/>
</dbReference>
<name>A0ABT7LDU6_9BURK</name>
<sequence length="639" mass="69269">MRRMRGALCGLVLAMAWSWGPAQAAEPPPAAPVQALTAADLDAFLDGYVPRELQRAGIQGAVVAVVKDGQLLTARGYGFTDAERRQPVQADRTLFRVGSISKLFTWVAVMQLVEQGQLDLDADVQRYLDFPLPPAPPTADGRTPAITLRHLASHTAGFEDGYRDAWASSPQPAPLREHLVRNVPARLYPAGTTPAYSNYGVTLAGYIVQRVSGLSFDAYVQQRVLQPLGMAHSSFAQPLPPALAPQMSAGFENASGKAQAFETINLAPAGSLSATATDMARFMQSMLAGGAPVLQPASLRQMLSPQTRLRPEAPFVGLGFYEEGGWPVQVLGHGGDTQWFHAGLYLMPSRGLGVFIAQNSLSEQTLRSDLIARLMARYVGTTALQTAQPQAGAAERLAGWYIDSRRGESHPFYGAALASALHLQADAQGRLLGNHFEGRDGRPLHFVRVGEGVWQAEEEPRRHLYVQQAADGTTTVGTQVGVSVWQPARWTQRPYWLVGLGGFSVAAAALALLAWPIASLARRHLQGPQRLRHWPGRWSLRGVALVLLLPAAGLAWLAIAGGGTFATLMGGPGLATLRWAQVWAWVQMACVPVLALWVLRTWRDAPWTRRVHLAVLLLALVAQGLAMWQMQLPLWNGRL</sequence>
<gene>
    <name evidence="4" type="ORF">QRD43_03895</name>
</gene>
<evidence type="ECO:0000259" key="3">
    <source>
        <dbReference type="Pfam" id="PF00144"/>
    </source>
</evidence>
<feature type="transmembrane region" description="Helical" evidence="1">
    <location>
        <begin position="579"/>
        <end position="599"/>
    </location>
</feature>
<dbReference type="EMBL" id="JASVDS010000001">
    <property type="protein sequence ID" value="MDL5031040.1"/>
    <property type="molecule type" value="Genomic_DNA"/>
</dbReference>
<evidence type="ECO:0000256" key="1">
    <source>
        <dbReference type="SAM" id="Phobius"/>
    </source>
</evidence>
<feature type="chain" id="PRO_5045133444" evidence="2">
    <location>
        <begin position="25"/>
        <end position="639"/>
    </location>
</feature>
<organism evidence="4 5">
    <name type="scientific">Roseateles subflavus</name>
    <dbReference type="NCBI Taxonomy" id="3053353"/>
    <lineage>
        <taxon>Bacteria</taxon>
        <taxon>Pseudomonadati</taxon>
        <taxon>Pseudomonadota</taxon>
        <taxon>Betaproteobacteria</taxon>
        <taxon>Burkholderiales</taxon>
        <taxon>Sphaerotilaceae</taxon>
        <taxon>Roseateles</taxon>
    </lineage>
</organism>
<evidence type="ECO:0000256" key="2">
    <source>
        <dbReference type="SAM" id="SignalP"/>
    </source>
</evidence>
<keyword evidence="1" id="KW-1133">Transmembrane helix</keyword>
<proteinExistence type="predicted"/>
<feature type="transmembrane region" description="Helical" evidence="1">
    <location>
        <begin position="611"/>
        <end position="630"/>
    </location>
</feature>